<evidence type="ECO:0000313" key="1">
    <source>
        <dbReference type="EMBL" id="MQY24386.1"/>
    </source>
</evidence>
<evidence type="ECO:0008006" key="3">
    <source>
        <dbReference type="Google" id="ProtNLM"/>
    </source>
</evidence>
<dbReference type="AlphaFoldDB" id="A0A7K0DF24"/>
<protein>
    <recommendedName>
        <fullName evidence="3">ATP-dependent DNA helicase RecG C-terminal domain-containing protein</fullName>
    </recommendedName>
</protein>
<dbReference type="OrthoDB" id="9805115at2"/>
<dbReference type="RefSeq" id="WP_153416109.1">
    <property type="nucleotide sequence ID" value="NZ_WEGK01000034.1"/>
</dbReference>
<evidence type="ECO:0000313" key="2">
    <source>
        <dbReference type="Proteomes" id="UP000438448"/>
    </source>
</evidence>
<sequence length="276" mass="30425">MSILEEQALLTTWQAPRFDRTPITEASRGDLDDELVDDFARTVRLRDRQGLGRFEGDELLRRAGVITTDGVPTLAGLLALGTYPQQWFPQFVVRAAAEPKATDAPGARARNQVTLTGPIPRMLDAALEWAEQTFDTTIVSRSDGTVVDVPAYPLVAFRELIANALLHRDLDQWSQGMAVEVRLRHDRLIITNPGGLYGVTVDRLGKNMVTSARNMWLVNICQYLRSPESGGRIIEALATGIPTIAHALELNGLPPAQYSEVSNRFTAMLGPPPDNR</sequence>
<reference evidence="1 2" key="1">
    <citation type="submission" date="2019-10" db="EMBL/GenBank/DDBJ databases">
        <title>Nocardia macrotermitis sp. nov. and Nocardia aurantia sp. nov., isolated from the gut of fungus growing-termite Macrotermes natalensis.</title>
        <authorList>
            <person name="Benndorf R."/>
            <person name="Schwitalla J."/>
            <person name="Martin K."/>
            <person name="De Beer W."/>
            <person name="Kaster A.-K."/>
            <person name="Vollmers J."/>
            <person name="Poulsen M."/>
            <person name="Beemelmanns C."/>
        </authorList>
    </citation>
    <scope>NUCLEOTIDE SEQUENCE [LARGE SCALE GENOMIC DNA]</scope>
    <source>
        <strain evidence="1 2">RB20</strain>
    </source>
</reference>
<keyword evidence="2" id="KW-1185">Reference proteome</keyword>
<dbReference type="Gene3D" id="3.30.565.60">
    <property type="match status" value="1"/>
</dbReference>
<organism evidence="1 2">
    <name type="scientific">Nocardia macrotermitis</name>
    <dbReference type="NCBI Taxonomy" id="2585198"/>
    <lineage>
        <taxon>Bacteria</taxon>
        <taxon>Bacillati</taxon>
        <taxon>Actinomycetota</taxon>
        <taxon>Actinomycetes</taxon>
        <taxon>Mycobacteriales</taxon>
        <taxon>Nocardiaceae</taxon>
        <taxon>Nocardia</taxon>
    </lineage>
</organism>
<dbReference type="Pfam" id="PF13749">
    <property type="entry name" value="HATPase_c_4"/>
    <property type="match status" value="1"/>
</dbReference>
<accession>A0A7K0DF24</accession>
<dbReference type="PANTHER" id="PTHR30595:SF6">
    <property type="entry name" value="SCHLAFEN ALBA-2 DOMAIN-CONTAINING PROTEIN"/>
    <property type="match status" value="1"/>
</dbReference>
<dbReference type="InterPro" id="IPR038475">
    <property type="entry name" value="RecG_C_sf"/>
</dbReference>
<gene>
    <name evidence="1" type="ORF">NRB20_75210</name>
</gene>
<proteinExistence type="predicted"/>
<dbReference type="Proteomes" id="UP000438448">
    <property type="component" value="Unassembled WGS sequence"/>
</dbReference>
<dbReference type="EMBL" id="WEGK01000034">
    <property type="protein sequence ID" value="MQY24386.1"/>
    <property type="molecule type" value="Genomic_DNA"/>
</dbReference>
<dbReference type="PANTHER" id="PTHR30595">
    <property type="entry name" value="GLPR-RELATED TRANSCRIPTIONAL REPRESSOR"/>
    <property type="match status" value="1"/>
</dbReference>
<comment type="caution">
    <text evidence="1">The sequence shown here is derived from an EMBL/GenBank/DDBJ whole genome shotgun (WGS) entry which is preliminary data.</text>
</comment>
<name>A0A7K0DF24_9NOCA</name>